<proteinExistence type="predicted"/>
<gene>
    <name evidence="1" type="ORF">PCL_05964</name>
</gene>
<sequence>MHERWRGEEGERRREGCVHRQGVCKEQAARTCLLGNGTAVCNRTAATVLASGTHARCAAAGETSPRTLGEQSRVTLVLFRAPGASWQLSYAGPSLGLSPPQRQELATRFVQQGTSKLLKLGLCRAHGFGEYEHLRLVAREESVAAFARKMPLRPQPADKKAIVDTSLRAEFEDYETCTFYRI</sequence>
<comment type="caution">
    <text evidence="1">The sequence shown here is derived from an EMBL/GenBank/DDBJ whole genome shotgun (WGS) entry which is preliminary data.</text>
</comment>
<organism evidence="1 2">
    <name type="scientific">Purpureocillium lilacinum</name>
    <name type="common">Paecilomyces lilacinus</name>
    <dbReference type="NCBI Taxonomy" id="33203"/>
    <lineage>
        <taxon>Eukaryota</taxon>
        <taxon>Fungi</taxon>
        <taxon>Dikarya</taxon>
        <taxon>Ascomycota</taxon>
        <taxon>Pezizomycotina</taxon>
        <taxon>Sordariomycetes</taxon>
        <taxon>Hypocreomycetidae</taxon>
        <taxon>Hypocreales</taxon>
        <taxon>Ophiocordycipitaceae</taxon>
        <taxon>Purpureocillium</taxon>
    </lineage>
</organism>
<name>A0A2U3ELB6_PURLI</name>
<evidence type="ECO:0000313" key="2">
    <source>
        <dbReference type="Proteomes" id="UP000245956"/>
    </source>
</evidence>
<accession>A0A2U3ELB6</accession>
<evidence type="ECO:0000313" key="1">
    <source>
        <dbReference type="EMBL" id="PWI75306.1"/>
    </source>
</evidence>
<protein>
    <submittedName>
        <fullName evidence="1">Uncharacterized protein</fullName>
    </submittedName>
</protein>
<reference evidence="1 2" key="1">
    <citation type="journal article" date="2016" name="Front. Microbiol.">
        <title>Genome and transcriptome sequences reveal the specific parasitism of the nematophagous Purpureocillium lilacinum 36-1.</title>
        <authorList>
            <person name="Xie J."/>
            <person name="Li S."/>
            <person name="Mo C."/>
            <person name="Xiao X."/>
            <person name="Peng D."/>
            <person name="Wang G."/>
            <person name="Xiao Y."/>
        </authorList>
    </citation>
    <scope>NUCLEOTIDE SEQUENCE [LARGE SCALE GENOMIC DNA]</scope>
    <source>
        <strain evidence="1 2">36-1</strain>
    </source>
</reference>
<dbReference type="AlphaFoldDB" id="A0A2U3ELB6"/>
<dbReference type="Proteomes" id="UP000245956">
    <property type="component" value="Unassembled WGS sequence"/>
</dbReference>
<dbReference type="EMBL" id="LCWV01000002">
    <property type="protein sequence ID" value="PWI75306.1"/>
    <property type="molecule type" value="Genomic_DNA"/>
</dbReference>